<name>A0ABW3VDZ0_9PSEU</name>
<dbReference type="EMBL" id="JBHTMB010000055">
    <property type="protein sequence ID" value="MFD1233297.1"/>
    <property type="molecule type" value="Genomic_DNA"/>
</dbReference>
<sequence>MFDEHDHRTLDELERNLSMEDPEFVMRFDRGQQRMSSTFRRRRGNRIALTVAVTLGVLLLVLGSPVGAVAAVLSTGLVWLAWRYPDAFIGSYPM</sequence>
<dbReference type="InterPro" id="IPR021401">
    <property type="entry name" value="DUF3040"/>
</dbReference>
<keyword evidence="1" id="KW-0812">Transmembrane</keyword>
<evidence type="ECO:0000313" key="2">
    <source>
        <dbReference type="EMBL" id="MFD1233297.1"/>
    </source>
</evidence>
<proteinExistence type="predicted"/>
<reference evidence="3" key="1">
    <citation type="journal article" date="2019" name="Int. J. Syst. Evol. Microbiol.">
        <title>The Global Catalogue of Microorganisms (GCM) 10K type strain sequencing project: providing services to taxonomists for standard genome sequencing and annotation.</title>
        <authorList>
            <consortium name="The Broad Institute Genomics Platform"/>
            <consortium name="The Broad Institute Genome Sequencing Center for Infectious Disease"/>
            <person name="Wu L."/>
            <person name="Ma J."/>
        </authorList>
    </citation>
    <scope>NUCLEOTIDE SEQUENCE [LARGE SCALE GENOMIC DNA]</scope>
    <source>
        <strain evidence="3">CCUG 49018</strain>
    </source>
</reference>
<evidence type="ECO:0000313" key="3">
    <source>
        <dbReference type="Proteomes" id="UP001597182"/>
    </source>
</evidence>
<dbReference type="Pfam" id="PF11239">
    <property type="entry name" value="DUF3040"/>
    <property type="match status" value="1"/>
</dbReference>
<keyword evidence="1" id="KW-0472">Membrane</keyword>
<accession>A0ABW3VDZ0</accession>
<evidence type="ECO:0000256" key="1">
    <source>
        <dbReference type="SAM" id="Phobius"/>
    </source>
</evidence>
<protein>
    <submittedName>
        <fullName evidence="2">DUF3040 domain-containing protein</fullName>
    </submittedName>
</protein>
<keyword evidence="1" id="KW-1133">Transmembrane helix</keyword>
<gene>
    <name evidence="2" type="ORF">ACFQ34_08395</name>
</gene>
<organism evidence="2 3">
    <name type="scientific">Pseudonocardia benzenivorans</name>
    <dbReference type="NCBI Taxonomy" id="228005"/>
    <lineage>
        <taxon>Bacteria</taxon>
        <taxon>Bacillati</taxon>
        <taxon>Actinomycetota</taxon>
        <taxon>Actinomycetes</taxon>
        <taxon>Pseudonocardiales</taxon>
        <taxon>Pseudonocardiaceae</taxon>
        <taxon>Pseudonocardia</taxon>
    </lineage>
</organism>
<comment type="caution">
    <text evidence="2">The sequence shown here is derived from an EMBL/GenBank/DDBJ whole genome shotgun (WGS) entry which is preliminary data.</text>
</comment>
<feature type="transmembrane region" description="Helical" evidence="1">
    <location>
        <begin position="49"/>
        <end position="82"/>
    </location>
</feature>
<dbReference type="Proteomes" id="UP001597182">
    <property type="component" value="Unassembled WGS sequence"/>
</dbReference>
<keyword evidence="3" id="KW-1185">Reference proteome</keyword>
<dbReference type="RefSeq" id="WP_013675370.1">
    <property type="nucleotide sequence ID" value="NZ_BAABKS010000048.1"/>
</dbReference>